<reference evidence="2 3" key="1">
    <citation type="journal article" date="2018" name="Nat. Ecol. Evol.">
        <title>Pezizomycetes genomes reveal the molecular basis of ectomycorrhizal truffle lifestyle.</title>
        <authorList>
            <person name="Murat C."/>
            <person name="Payen T."/>
            <person name="Noel B."/>
            <person name="Kuo A."/>
            <person name="Morin E."/>
            <person name="Chen J."/>
            <person name="Kohler A."/>
            <person name="Krizsan K."/>
            <person name="Balestrini R."/>
            <person name="Da Silva C."/>
            <person name="Montanini B."/>
            <person name="Hainaut M."/>
            <person name="Levati E."/>
            <person name="Barry K.W."/>
            <person name="Belfiori B."/>
            <person name="Cichocki N."/>
            <person name="Clum A."/>
            <person name="Dockter R.B."/>
            <person name="Fauchery L."/>
            <person name="Guy J."/>
            <person name="Iotti M."/>
            <person name="Le Tacon F."/>
            <person name="Lindquist E.A."/>
            <person name="Lipzen A."/>
            <person name="Malagnac F."/>
            <person name="Mello A."/>
            <person name="Molinier V."/>
            <person name="Miyauchi S."/>
            <person name="Poulain J."/>
            <person name="Riccioni C."/>
            <person name="Rubini A."/>
            <person name="Sitrit Y."/>
            <person name="Splivallo R."/>
            <person name="Traeger S."/>
            <person name="Wang M."/>
            <person name="Zifcakova L."/>
            <person name="Wipf D."/>
            <person name="Zambonelli A."/>
            <person name="Paolocci F."/>
            <person name="Nowrousian M."/>
            <person name="Ottonello S."/>
            <person name="Baldrian P."/>
            <person name="Spatafora J.W."/>
            <person name="Henrissat B."/>
            <person name="Nagy L.G."/>
            <person name="Aury J.M."/>
            <person name="Wincker P."/>
            <person name="Grigoriev I.V."/>
            <person name="Bonfante P."/>
            <person name="Martin F.M."/>
        </authorList>
    </citation>
    <scope>NUCLEOTIDE SEQUENCE [LARGE SCALE GENOMIC DNA]</scope>
    <source>
        <strain evidence="2 3">120613-1</strain>
    </source>
</reference>
<feature type="transmembrane region" description="Helical" evidence="1">
    <location>
        <begin position="34"/>
        <end position="55"/>
    </location>
</feature>
<evidence type="ECO:0000256" key="1">
    <source>
        <dbReference type="SAM" id="Phobius"/>
    </source>
</evidence>
<dbReference type="EMBL" id="ML120414">
    <property type="protein sequence ID" value="RPA96439.1"/>
    <property type="molecule type" value="Genomic_DNA"/>
</dbReference>
<name>A0A3N4JDU6_9PEZI</name>
<dbReference type="AlphaFoldDB" id="A0A3N4JDU6"/>
<evidence type="ECO:0000313" key="3">
    <source>
        <dbReference type="Proteomes" id="UP000276215"/>
    </source>
</evidence>
<evidence type="ECO:0000313" key="2">
    <source>
        <dbReference type="EMBL" id="RPA96439.1"/>
    </source>
</evidence>
<proteinExistence type="predicted"/>
<accession>A0A3N4JDU6</accession>
<sequence>MDGGVFFFCFFCTTILGNNFTVDCNIIVNTRLSRSFFFFFFFIFKIFLFGLVSVFSRIPFPRLLLLSCHNLW</sequence>
<gene>
    <name evidence="2" type="ORF">L873DRAFT_1225400</name>
</gene>
<keyword evidence="3" id="KW-1185">Reference proteome</keyword>
<keyword evidence="1" id="KW-1133">Transmembrane helix</keyword>
<protein>
    <submittedName>
        <fullName evidence="2">Uncharacterized protein</fullName>
    </submittedName>
</protein>
<organism evidence="2 3">
    <name type="scientific">Choiromyces venosus 120613-1</name>
    <dbReference type="NCBI Taxonomy" id="1336337"/>
    <lineage>
        <taxon>Eukaryota</taxon>
        <taxon>Fungi</taxon>
        <taxon>Dikarya</taxon>
        <taxon>Ascomycota</taxon>
        <taxon>Pezizomycotina</taxon>
        <taxon>Pezizomycetes</taxon>
        <taxon>Pezizales</taxon>
        <taxon>Tuberaceae</taxon>
        <taxon>Choiromyces</taxon>
    </lineage>
</organism>
<keyword evidence="1" id="KW-0812">Transmembrane</keyword>
<dbReference type="Proteomes" id="UP000276215">
    <property type="component" value="Unassembled WGS sequence"/>
</dbReference>
<keyword evidence="1" id="KW-0472">Membrane</keyword>